<evidence type="ECO:0000256" key="2">
    <source>
        <dbReference type="ARBA" id="ARBA00022692"/>
    </source>
</evidence>
<comment type="similarity">
    <text evidence="5">Belongs to the SAT4 family.</text>
</comment>
<comment type="caution">
    <text evidence="8">The sequence shown here is derived from an EMBL/GenBank/DDBJ whole genome shotgun (WGS) entry which is preliminary data.</text>
</comment>
<accession>A0A4Q4MUW5</accession>
<dbReference type="EMBL" id="PDXD01000147">
    <property type="protein sequence ID" value="RYN58605.1"/>
    <property type="molecule type" value="Genomic_DNA"/>
</dbReference>
<feature type="transmembrane region" description="Helical" evidence="6">
    <location>
        <begin position="130"/>
        <end position="151"/>
    </location>
</feature>
<dbReference type="Proteomes" id="UP000291422">
    <property type="component" value="Unassembled WGS sequence"/>
</dbReference>
<organism evidence="8 9">
    <name type="scientific">Alternaria alternata</name>
    <name type="common">Alternaria rot fungus</name>
    <name type="synonym">Torula alternata</name>
    <dbReference type="NCBI Taxonomy" id="5599"/>
    <lineage>
        <taxon>Eukaryota</taxon>
        <taxon>Fungi</taxon>
        <taxon>Dikarya</taxon>
        <taxon>Ascomycota</taxon>
        <taxon>Pezizomycotina</taxon>
        <taxon>Dothideomycetes</taxon>
        <taxon>Pleosporomycetidae</taxon>
        <taxon>Pleosporales</taxon>
        <taxon>Pleosporineae</taxon>
        <taxon>Pleosporaceae</taxon>
        <taxon>Alternaria</taxon>
        <taxon>Alternaria sect. Alternaria</taxon>
        <taxon>Alternaria alternata complex</taxon>
    </lineage>
</organism>
<dbReference type="Pfam" id="PF20684">
    <property type="entry name" value="Fung_rhodopsin"/>
    <property type="match status" value="1"/>
</dbReference>
<evidence type="ECO:0000313" key="8">
    <source>
        <dbReference type="EMBL" id="RYN58605.1"/>
    </source>
</evidence>
<reference evidence="9" key="1">
    <citation type="journal article" date="2019" name="bioRxiv">
        <title>Genomics, evolutionary history and diagnostics of the Alternaria alternata species group including apple and Asian pear pathotypes.</title>
        <authorList>
            <person name="Armitage A.D."/>
            <person name="Cockerton H.M."/>
            <person name="Sreenivasaprasad S."/>
            <person name="Woodhall J.W."/>
            <person name="Lane C.R."/>
            <person name="Harrison R.J."/>
            <person name="Clarkson J.P."/>
        </authorList>
    </citation>
    <scope>NUCLEOTIDE SEQUENCE [LARGE SCALE GENOMIC DNA]</scope>
    <source>
        <strain evidence="9">FERA 1177</strain>
    </source>
</reference>
<name>A0A4Q4MUW5_ALTAL</name>
<evidence type="ECO:0000313" key="9">
    <source>
        <dbReference type="Proteomes" id="UP000291422"/>
    </source>
</evidence>
<dbReference type="InterPro" id="IPR052337">
    <property type="entry name" value="SAT4-like"/>
</dbReference>
<dbReference type="InterPro" id="IPR049326">
    <property type="entry name" value="Rhodopsin_dom_fungi"/>
</dbReference>
<feature type="domain" description="Rhodopsin" evidence="7">
    <location>
        <begin position="2"/>
        <end position="151"/>
    </location>
</feature>
<feature type="transmembrane region" description="Helical" evidence="6">
    <location>
        <begin position="67"/>
        <end position="87"/>
    </location>
</feature>
<dbReference type="PANTHER" id="PTHR33048">
    <property type="entry name" value="PTH11-LIKE INTEGRAL MEMBRANE PROTEIN (AFU_ORTHOLOGUE AFUA_5G11245)"/>
    <property type="match status" value="1"/>
</dbReference>
<keyword evidence="3 6" id="KW-1133">Transmembrane helix</keyword>
<sequence length="159" mass="17637">MLAFYWNCFAREHRRRIRDSLCAATVFVAGCYLAILFDDTFYCGKNVSVQWLQEDGACSVFYAQTPFLLNFALSLACYLVIYAWPLIPLSRSGLGESTGLLLIFVMGGLAIASGGLRFACLKVGGRQENLVYILSMLEMTLSIVVVSASGLQPSRPLWR</sequence>
<proteinExistence type="inferred from homology"/>
<dbReference type="VEuPathDB" id="FungiDB:CC77DRAFT_924755"/>
<evidence type="ECO:0000259" key="7">
    <source>
        <dbReference type="Pfam" id="PF20684"/>
    </source>
</evidence>
<protein>
    <recommendedName>
        <fullName evidence="7">Rhodopsin domain-containing protein</fullName>
    </recommendedName>
</protein>
<gene>
    <name evidence="8" type="ORF">AA0117_g13168</name>
</gene>
<keyword evidence="4 6" id="KW-0472">Membrane</keyword>
<evidence type="ECO:0000256" key="3">
    <source>
        <dbReference type="ARBA" id="ARBA00022989"/>
    </source>
</evidence>
<evidence type="ECO:0000256" key="5">
    <source>
        <dbReference type="ARBA" id="ARBA00038359"/>
    </source>
</evidence>
<dbReference type="PANTHER" id="PTHR33048:SF92">
    <property type="entry name" value="INTEGRAL MEMBRANE PROTEIN"/>
    <property type="match status" value="1"/>
</dbReference>
<dbReference type="AlphaFoldDB" id="A0A4Q4MUW5"/>
<evidence type="ECO:0000256" key="1">
    <source>
        <dbReference type="ARBA" id="ARBA00004141"/>
    </source>
</evidence>
<dbReference type="GO" id="GO:0016020">
    <property type="term" value="C:membrane"/>
    <property type="evidence" value="ECO:0007669"/>
    <property type="project" value="UniProtKB-SubCell"/>
</dbReference>
<feature type="transmembrane region" description="Helical" evidence="6">
    <location>
        <begin position="99"/>
        <end position="118"/>
    </location>
</feature>
<keyword evidence="2 6" id="KW-0812">Transmembrane</keyword>
<evidence type="ECO:0000256" key="6">
    <source>
        <dbReference type="SAM" id="Phobius"/>
    </source>
</evidence>
<evidence type="ECO:0000256" key="4">
    <source>
        <dbReference type="ARBA" id="ARBA00023136"/>
    </source>
</evidence>
<comment type="subcellular location">
    <subcellularLocation>
        <location evidence="1">Membrane</location>
        <topology evidence="1">Multi-pass membrane protein</topology>
    </subcellularLocation>
</comment>
<feature type="transmembrane region" description="Helical" evidence="6">
    <location>
        <begin position="21"/>
        <end position="37"/>
    </location>
</feature>